<sequence length="57" mass="6270">MRTQPQDTVCDQIFNRQLADCGQNQVTFITTTALKPIQKAVKAAVFVALSIQKICCA</sequence>
<keyword evidence="2" id="KW-1185">Reference proteome</keyword>
<proteinExistence type="predicted"/>
<dbReference type="Proteomes" id="UP000054928">
    <property type="component" value="Unassembled WGS sequence"/>
</dbReference>
<dbReference type="GeneID" id="36408035"/>
<name>A0A0P1ANY6_PLAHL</name>
<dbReference type="AlphaFoldDB" id="A0A0P1ANY6"/>
<evidence type="ECO:0000313" key="1">
    <source>
        <dbReference type="EMBL" id="CEG42728.1"/>
    </source>
</evidence>
<organism evidence="1 2">
    <name type="scientific">Plasmopara halstedii</name>
    <name type="common">Downy mildew of sunflower</name>
    <dbReference type="NCBI Taxonomy" id="4781"/>
    <lineage>
        <taxon>Eukaryota</taxon>
        <taxon>Sar</taxon>
        <taxon>Stramenopiles</taxon>
        <taxon>Oomycota</taxon>
        <taxon>Peronosporomycetes</taxon>
        <taxon>Peronosporales</taxon>
        <taxon>Peronosporaceae</taxon>
        <taxon>Plasmopara</taxon>
    </lineage>
</organism>
<accession>A0A0P1ANY6</accession>
<evidence type="ECO:0000313" key="2">
    <source>
        <dbReference type="Proteomes" id="UP000054928"/>
    </source>
</evidence>
<protein>
    <submittedName>
        <fullName evidence="1">Uncharacterized protein</fullName>
    </submittedName>
</protein>
<dbReference type="RefSeq" id="XP_024579097.1">
    <property type="nucleotide sequence ID" value="XM_024728640.1"/>
</dbReference>
<dbReference type="EMBL" id="CCYD01000645">
    <property type="protein sequence ID" value="CEG42728.1"/>
    <property type="molecule type" value="Genomic_DNA"/>
</dbReference>
<reference evidence="2" key="1">
    <citation type="submission" date="2014-09" db="EMBL/GenBank/DDBJ databases">
        <authorList>
            <person name="Sharma Rahul"/>
            <person name="Thines Marco"/>
        </authorList>
    </citation>
    <scope>NUCLEOTIDE SEQUENCE [LARGE SCALE GENOMIC DNA]</scope>
</reference>